<sequence>MTSQPSPATALEPRPVALDPRSLGRPVHLLPLVAQRLREALQRTLVQPWNRRYRSRYELQVLSLQPLGVTAMSARVDGDGAAAGWLRAQGPAGPLACRIDRALVLTLMARRLGLGADPVDDDHAAPPTATEERLRHLLAGQFAGLCLQWLAQRAGQDDESGQDLAPPEDVPSLRAGALPAFGPDAWVLSVSMRDVAGGGAESSDDAGTAPDMTLRLALDGAYLQPLLRRLSGQHRPARPAAAQTQPLARRLTLTLQARLLERELDLGTVLDLRPGALIPIRMADATVLVDGSALMSAAVAEHQGKLCLTSFQDLE</sequence>
<dbReference type="AlphaFoldDB" id="A0A246JKT6"/>
<evidence type="ECO:0000313" key="3">
    <source>
        <dbReference type="Proteomes" id="UP000197468"/>
    </source>
</evidence>
<dbReference type="InterPro" id="IPR036429">
    <property type="entry name" value="SpoA-like_sf"/>
</dbReference>
<dbReference type="Proteomes" id="UP000197468">
    <property type="component" value="Unassembled WGS sequence"/>
</dbReference>
<accession>A0A246JKT6</accession>
<dbReference type="SUPFAM" id="SSF101801">
    <property type="entry name" value="Surface presentation of antigens (SPOA)"/>
    <property type="match status" value="1"/>
</dbReference>
<feature type="domain" description="Flagellar motor switch protein FliN-like C-terminal" evidence="1">
    <location>
        <begin position="251"/>
        <end position="308"/>
    </location>
</feature>
<reference evidence="2 3" key="1">
    <citation type="journal article" date="2008" name="Int. J. Syst. Evol. Microbiol.">
        <title>Description of Roseateles aquatilis sp. nov. and Roseateles terrae sp. nov., in the class Betaproteobacteria, and emended description of the genus Roseateles.</title>
        <authorList>
            <person name="Gomila M."/>
            <person name="Bowien B."/>
            <person name="Falsen E."/>
            <person name="Moore E.R."/>
            <person name="Lalucat J."/>
        </authorList>
    </citation>
    <scope>NUCLEOTIDE SEQUENCE [LARGE SCALE GENOMIC DNA]</scope>
    <source>
        <strain evidence="2 3">CCUG 48205</strain>
    </source>
</reference>
<comment type="caution">
    <text evidence="2">The sequence shown here is derived from an EMBL/GenBank/DDBJ whole genome shotgun (WGS) entry which is preliminary data.</text>
</comment>
<proteinExistence type="predicted"/>
<dbReference type="Pfam" id="PF01052">
    <property type="entry name" value="FliMN_C"/>
    <property type="match status" value="1"/>
</dbReference>
<evidence type="ECO:0000313" key="2">
    <source>
        <dbReference type="EMBL" id="OWQ93150.1"/>
    </source>
</evidence>
<keyword evidence="3" id="KW-1185">Reference proteome</keyword>
<gene>
    <name evidence="2" type="ORF">CDN99_01215</name>
</gene>
<dbReference type="InterPro" id="IPR001543">
    <property type="entry name" value="FliN-like_C"/>
</dbReference>
<evidence type="ECO:0000259" key="1">
    <source>
        <dbReference type="Pfam" id="PF01052"/>
    </source>
</evidence>
<dbReference type="EMBL" id="NIOF01000001">
    <property type="protein sequence ID" value="OWQ93150.1"/>
    <property type="molecule type" value="Genomic_DNA"/>
</dbReference>
<dbReference type="OrthoDB" id="8560797at2"/>
<dbReference type="RefSeq" id="WP_088382299.1">
    <property type="nucleotide sequence ID" value="NZ_NIOF01000001.1"/>
</dbReference>
<protein>
    <recommendedName>
        <fullName evidence="1">Flagellar motor switch protein FliN-like C-terminal domain-containing protein</fullName>
    </recommendedName>
</protein>
<organism evidence="2 3">
    <name type="scientific">Roseateles aquatilis</name>
    <dbReference type="NCBI Taxonomy" id="431061"/>
    <lineage>
        <taxon>Bacteria</taxon>
        <taxon>Pseudomonadati</taxon>
        <taxon>Pseudomonadota</taxon>
        <taxon>Betaproteobacteria</taxon>
        <taxon>Burkholderiales</taxon>
        <taxon>Sphaerotilaceae</taxon>
        <taxon>Roseateles</taxon>
    </lineage>
</organism>
<name>A0A246JKT6_9BURK</name>